<proteinExistence type="predicted"/>
<gene>
    <name evidence="6" type="ORF">BCR43DRAFT_507555</name>
</gene>
<dbReference type="OrthoDB" id="446113at2759"/>
<comment type="caution">
    <text evidence="6">The sequence shown here is derived from an EMBL/GenBank/DDBJ whole genome shotgun (WGS) entry which is preliminary data.</text>
</comment>
<accession>A0A1X2H3Y5</accession>
<dbReference type="CDD" id="cd12344">
    <property type="entry name" value="RRM1_SECp43_like"/>
    <property type="match status" value="1"/>
</dbReference>
<reference evidence="6 7" key="1">
    <citation type="submission" date="2016-07" db="EMBL/GenBank/DDBJ databases">
        <title>Pervasive Adenine N6-methylation of Active Genes in Fungi.</title>
        <authorList>
            <consortium name="DOE Joint Genome Institute"/>
            <person name="Mondo S.J."/>
            <person name="Dannebaum R.O."/>
            <person name="Kuo R.C."/>
            <person name="Labutti K."/>
            <person name="Haridas S."/>
            <person name="Kuo A."/>
            <person name="Salamov A."/>
            <person name="Ahrendt S.R."/>
            <person name="Lipzen A."/>
            <person name="Sullivan W."/>
            <person name="Andreopoulos W.B."/>
            <person name="Clum A."/>
            <person name="Lindquist E."/>
            <person name="Daum C."/>
            <person name="Ramamoorthy G.K."/>
            <person name="Gryganskyi A."/>
            <person name="Culley D."/>
            <person name="Magnuson J.K."/>
            <person name="James T.Y."/>
            <person name="O'Malley M.A."/>
            <person name="Stajich J.E."/>
            <person name="Spatafora J.W."/>
            <person name="Visel A."/>
            <person name="Grigoriev I.V."/>
        </authorList>
    </citation>
    <scope>NUCLEOTIDE SEQUENCE [LARGE SCALE GENOMIC DNA]</scope>
    <source>
        <strain evidence="6 7">NRRL 2496</strain>
    </source>
</reference>
<dbReference type="GO" id="GO:0048026">
    <property type="term" value="P:positive regulation of mRNA splicing, via spliceosome"/>
    <property type="evidence" value="ECO:0007669"/>
    <property type="project" value="EnsemblFungi"/>
</dbReference>
<evidence type="ECO:0000256" key="4">
    <source>
        <dbReference type="SAM" id="MobiDB-lite"/>
    </source>
</evidence>
<evidence type="ECO:0000256" key="2">
    <source>
        <dbReference type="ARBA" id="ARBA00022884"/>
    </source>
</evidence>
<dbReference type="STRING" id="13706.A0A1X2H3Y5"/>
<dbReference type="InParanoid" id="A0A1X2H3Y5"/>
<dbReference type="GO" id="GO:0005685">
    <property type="term" value="C:U1 snRNP"/>
    <property type="evidence" value="ECO:0007669"/>
    <property type="project" value="EnsemblFungi"/>
</dbReference>
<dbReference type="InterPro" id="IPR012677">
    <property type="entry name" value="Nucleotide-bd_a/b_plait_sf"/>
</dbReference>
<feature type="domain" description="RRM" evidence="5">
    <location>
        <begin position="101"/>
        <end position="180"/>
    </location>
</feature>
<dbReference type="GO" id="GO:0003729">
    <property type="term" value="F:mRNA binding"/>
    <property type="evidence" value="ECO:0007669"/>
    <property type="project" value="EnsemblFungi"/>
</dbReference>
<dbReference type="PROSITE" id="PS50102">
    <property type="entry name" value="RRM"/>
    <property type="match status" value="3"/>
</dbReference>
<dbReference type="FunFam" id="3.30.70.330:FF:000159">
    <property type="entry name" value="tRNA selenocysteine 1-associated protein 1"/>
    <property type="match status" value="1"/>
</dbReference>
<dbReference type="FunFam" id="3.30.70.330:FF:000405">
    <property type="entry name" value="polyadenylate-binding protein RBP45"/>
    <property type="match status" value="1"/>
</dbReference>
<dbReference type="Proteomes" id="UP000242180">
    <property type="component" value="Unassembled WGS sequence"/>
</dbReference>
<dbReference type="SMART" id="SM00360">
    <property type="entry name" value="RRM"/>
    <property type="match status" value="3"/>
</dbReference>
<dbReference type="InterPro" id="IPR050825">
    <property type="entry name" value="RBM42_RBP45_47-like"/>
</dbReference>
<dbReference type="CDD" id="cd12346">
    <property type="entry name" value="RRM3_NGR1_NAM8_like"/>
    <property type="match status" value="1"/>
</dbReference>
<keyword evidence="2 3" id="KW-0694">RNA-binding</keyword>
<dbReference type="OMA" id="VRIFKMQ"/>
<dbReference type="Pfam" id="PF00076">
    <property type="entry name" value="RRM_1"/>
    <property type="match status" value="3"/>
</dbReference>
<evidence type="ECO:0000256" key="3">
    <source>
        <dbReference type="PROSITE-ProRule" id="PRU00176"/>
    </source>
</evidence>
<dbReference type="GO" id="GO:0000243">
    <property type="term" value="C:commitment complex"/>
    <property type="evidence" value="ECO:0007669"/>
    <property type="project" value="EnsemblFungi"/>
</dbReference>
<keyword evidence="7" id="KW-1185">Reference proteome</keyword>
<dbReference type="SUPFAM" id="SSF54928">
    <property type="entry name" value="RNA-binding domain, RBD"/>
    <property type="match status" value="2"/>
</dbReference>
<evidence type="ECO:0000313" key="6">
    <source>
        <dbReference type="EMBL" id="ORY93115.1"/>
    </source>
</evidence>
<protein>
    <recommendedName>
        <fullName evidence="5">RRM domain-containing protein</fullName>
    </recommendedName>
</protein>
<dbReference type="GO" id="GO:0005829">
    <property type="term" value="C:cytosol"/>
    <property type="evidence" value="ECO:0007669"/>
    <property type="project" value="TreeGrafter"/>
</dbReference>
<feature type="region of interest" description="Disordered" evidence="4">
    <location>
        <begin position="283"/>
        <end position="341"/>
    </location>
</feature>
<evidence type="ECO:0000256" key="1">
    <source>
        <dbReference type="ARBA" id="ARBA00022737"/>
    </source>
</evidence>
<evidence type="ECO:0000259" key="5">
    <source>
        <dbReference type="PROSITE" id="PS50102"/>
    </source>
</evidence>
<name>A0A1X2H3Y5_SYNRA</name>
<dbReference type="GO" id="GO:0006376">
    <property type="term" value="P:mRNA splice site recognition"/>
    <property type="evidence" value="ECO:0007669"/>
    <property type="project" value="EnsemblFungi"/>
</dbReference>
<dbReference type="InterPro" id="IPR000504">
    <property type="entry name" value="RRM_dom"/>
</dbReference>
<evidence type="ECO:0000313" key="7">
    <source>
        <dbReference type="Proteomes" id="UP000242180"/>
    </source>
</evidence>
<dbReference type="AlphaFoldDB" id="A0A1X2H3Y5"/>
<dbReference type="FunCoup" id="A0A1X2H3Y5">
    <property type="interactions" value="515"/>
</dbReference>
<dbReference type="PANTHER" id="PTHR47640:SF10">
    <property type="entry name" value="TRNA SELENOCYSTEINE 1-ASSOCIATED PROTEIN 1-RELATED"/>
    <property type="match status" value="1"/>
</dbReference>
<feature type="domain" description="RRM" evidence="5">
    <location>
        <begin position="207"/>
        <end position="279"/>
    </location>
</feature>
<keyword evidence="1" id="KW-0677">Repeat</keyword>
<sequence>MPDLHKTTLWMGELEPWMDEAYLRQLWFSLNEKVIVKVIRDKLTGALAGYAFVDFGSALQAQRALNAYNGTLIPNTHKQFKLNWASGGGLIDRREDRQPEYSIFVGDLTPECTELSLLAVFQAHYRSCKSAKIMTDPRTGVTRGYGFVRFTDYADQQRALIEMQGFFIGSRPIRVSVATPKNRVHIASPPSKSPRQQPATLYDPSNTTVFVGGLSTPIREEDLRQYFSPFGEIVQVKIPPGKGCGFVQYLLRQSAELAIQQMNGYQIGNSKIRLSWGRSQADGLKQQQQQQQQQQQHQQQHQQQLLASQTLTSPPPLGAALQHRPMYPPSQPALGATTPYPTYPLDSHPPVSATVTPAGAPAPFHSNLLMSQPFRKPMLPSLDYADELDIMPNTDDIFSGTRSLLDKKTSSASSWRFNQVYAQ</sequence>
<dbReference type="GO" id="GO:0071004">
    <property type="term" value="C:U2-type prespliceosome"/>
    <property type="evidence" value="ECO:0007669"/>
    <property type="project" value="EnsemblFungi"/>
</dbReference>
<feature type="compositionally biased region" description="Low complexity" evidence="4">
    <location>
        <begin position="286"/>
        <end position="304"/>
    </location>
</feature>
<dbReference type="InterPro" id="IPR035979">
    <property type="entry name" value="RBD_domain_sf"/>
</dbReference>
<organism evidence="6 7">
    <name type="scientific">Syncephalastrum racemosum</name>
    <name type="common">Filamentous fungus</name>
    <dbReference type="NCBI Taxonomy" id="13706"/>
    <lineage>
        <taxon>Eukaryota</taxon>
        <taxon>Fungi</taxon>
        <taxon>Fungi incertae sedis</taxon>
        <taxon>Mucoromycota</taxon>
        <taxon>Mucoromycotina</taxon>
        <taxon>Mucoromycetes</taxon>
        <taxon>Mucorales</taxon>
        <taxon>Syncephalastraceae</taxon>
        <taxon>Syncephalastrum</taxon>
    </lineage>
</organism>
<feature type="domain" description="RRM" evidence="5">
    <location>
        <begin position="7"/>
        <end position="87"/>
    </location>
</feature>
<dbReference type="Gene3D" id="3.30.70.330">
    <property type="match status" value="3"/>
</dbReference>
<dbReference type="PANTHER" id="PTHR47640">
    <property type="entry name" value="TRNA SELENOCYSTEINE 1-ASSOCIATED PROTEIN 1-RELATED-RELATED"/>
    <property type="match status" value="1"/>
</dbReference>
<dbReference type="EMBL" id="MCGN01000009">
    <property type="protein sequence ID" value="ORY93115.1"/>
    <property type="molecule type" value="Genomic_DNA"/>
</dbReference>